<organism evidence="1 2">
    <name type="scientific">Panagrolaimus sp. JU765</name>
    <dbReference type="NCBI Taxonomy" id="591449"/>
    <lineage>
        <taxon>Eukaryota</taxon>
        <taxon>Metazoa</taxon>
        <taxon>Ecdysozoa</taxon>
        <taxon>Nematoda</taxon>
        <taxon>Chromadorea</taxon>
        <taxon>Rhabditida</taxon>
        <taxon>Tylenchina</taxon>
        <taxon>Panagrolaimomorpha</taxon>
        <taxon>Panagrolaimoidea</taxon>
        <taxon>Panagrolaimidae</taxon>
        <taxon>Panagrolaimus</taxon>
    </lineage>
</organism>
<name>A0AC34R9W4_9BILA</name>
<evidence type="ECO:0000313" key="1">
    <source>
        <dbReference type="Proteomes" id="UP000887576"/>
    </source>
</evidence>
<sequence length="94" mass="10542">MRKRSRSDVTGDDIKRVSLTTTDLGVQPHAASQKSTTTTNADIHQNGKNKGIEKADTRKSEKERRKNERKQDSKAAKTLSAILIAFIVTWTPYN</sequence>
<evidence type="ECO:0000313" key="2">
    <source>
        <dbReference type="WBParaSite" id="JU765_v2.g4768.t1"/>
    </source>
</evidence>
<dbReference type="Proteomes" id="UP000887576">
    <property type="component" value="Unplaced"/>
</dbReference>
<protein>
    <submittedName>
        <fullName evidence="2">G-protein coupled receptors family 1 profile domain-containing protein</fullName>
    </submittedName>
</protein>
<dbReference type="WBParaSite" id="JU765_v2.g4768.t1">
    <property type="protein sequence ID" value="JU765_v2.g4768.t1"/>
    <property type="gene ID" value="JU765_v2.g4768"/>
</dbReference>
<accession>A0AC34R9W4</accession>
<proteinExistence type="predicted"/>
<reference evidence="2" key="1">
    <citation type="submission" date="2022-11" db="UniProtKB">
        <authorList>
            <consortium name="WormBaseParasite"/>
        </authorList>
    </citation>
    <scope>IDENTIFICATION</scope>
</reference>